<dbReference type="Pfam" id="PF23598">
    <property type="entry name" value="LRR_14"/>
    <property type="match status" value="1"/>
</dbReference>
<dbReference type="InterPro" id="IPR003591">
    <property type="entry name" value="Leu-rich_rpt_typical-subtyp"/>
</dbReference>
<dbReference type="Gene3D" id="3.80.10.10">
    <property type="entry name" value="Ribonuclease Inhibitor"/>
    <property type="match status" value="1"/>
</dbReference>
<dbReference type="PROSITE" id="PS51450">
    <property type="entry name" value="LRR"/>
    <property type="match status" value="2"/>
</dbReference>
<dbReference type="PANTHER" id="PTHR48051:SF45">
    <property type="entry name" value="LEUCINE-RICH REPEAT PROTEIN SHOC-2-LIKE"/>
    <property type="match status" value="1"/>
</dbReference>
<dbReference type="EMBL" id="CALNXI010000393">
    <property type="protein sequence ID" value="CAH3026185.1"/>
    <property type="molecule type" value="Genomic_DNA"/>
</dbReference>
<evidence type="ECO:0000256" key="1">
    <source>
        <dbReference type="ARBA" id="ARBA00022614"/>
    </source>
</evidence>
<dbReference type="Pfam" id="PF13855">
    <property type="entry name" value="LRR_8"/>
    <property type="match status" value="1"/>
</dbReference>
<dbReference type="SMART" id="SM00364">
    <property type="entry name" value="LRR_BAC"/>
    <property type="match status" value="7"/>
</dbReference>
<name>A0ABN8MA40_9CNID</name>
<dbReference type="InterPro" id="IPR032675">
    <property type="entry name" value="LRR_dom_sf"/>
</dbReference>
<comment type="caution">
    <text evidence="4">The sequence shown here is derived from an EMBL/GenBank/DDBJ whole genome shotgun (WGS) entry which is preliminary data.</text>
</comment>
<gene>
    <name evidence="4" type="ORF">PEVE_00028352</name>
</gene>
<reference evidence="4 5" key="1">
    <citation type="submission" date="2022-05" db="EMBL/GenBank/DDBJ databases">
        <authorList>
            <consortium name="Genoscope - CEA"/>
            <person name="William W."/>
        </authorList>
    </citation>
    <scope>NUCLEOTIDE SEQUENCE [LARGE SCALE GENOMIC DNA]</scope>
</reference>
<proteinExistence type="predicted"/>
<keyword evidence="5" id="KW-1185">Reference proteome</keyword>
<keyword evidence="1" id="KW-0433">Leucine-rich repeat</keyword>
<dbReference type="SUPFAM" id="SSF52058">
    <property type="entry name" value="L domain-like"/>
    <property type="match status" value="1"/>
</dbReference>
<evidence type="ECO:0000256" key="2">
    <source>
        <dbReference type="ARBA" id="ARBA00022737"/>
    </source>
</evidence>
<dbReference type="Proteomes" id="UP001159427">
    <property type="component" value="Unassembled WGS sequence"/>
</dbReference>
<evidence type="ECO:0000259" key="3">
    <source>
        <dbReference type="Pfam" id="PF23598"/>
    </source>
</evidence>
<dbReference type="InterPro" id="IPR001611">
    <property type="entry name" value="Leu-rich_rpt"/>
</dbReference>
<organism evidence="4 5">
    <name type="scientific">Porites evermanni</name>
    <dbReference type="NCBI Taxonomy" id="104178"/>
    <lineage>
        <taxon>Eukaryota</taxon>
        <taxon>Metazoa</taxon>
        <taxon>Cnidaria</taxon>
        <taxon>Anthozoa</taxon>
        <taxon>Hexacorallia</taxon>
        <taxon>Scleractinia</taxon>
        <taxon>Fungiina</taxon>
        <taxon>Poritidae</taxon>
        <taxon>Porites</taxon>
    </lineage>
</organism>
<evidence type="ECO:0000313" key="5">
    <source>
        <dbReference type="Proteomes" id="UP001159427"/>
    </source>
</evidence>
<evidence type="ECO:0000313" key="4">
    <source>
        <dbReference type="EMBL" id="CAH3026185.1"/>
    </source>
</evidence>
<dbReference type="InterPro" id="IPR050216">
    <property type="entry name" value="LRR_domain-containing"/>
</dbReference>
<sequence length="348" mass="39663">MADRILLNATKGKPKALSICNKELRSVPPLIGKLTSLKNVDLKNNFLTDLPPEFSSLKQLESLNFGNNKFEDLPQVLSFLSGLQRLHLFNNQLKKLNSVVLSGLQKLTFLNLNGNQLQSLPREINRLVSLQFLSVDHNQLHSVPTEICHLINLAELHLADNQISSLPEDMAFLRNLTKLYVYKNLIEELPEGLSKCTQLRVLDVSANRLRIFPAELAHLPLKELYCEENNLLQHIPVHSQQEDEVLTLKEITARFVLKELRDGRSFVKRSIRHFPKVQEMLQYASECAVCGQSFLNTWLECVHFVDAHRVLRTKTKPGIIPIRGLLCSYKCFNSEGHDYFGIAYVGDT</sequence>
<feature type="domain" description="Disease resistance R13L4/SHOC-2-like LRR" evidence="3">
    <location>
        <begin position="94"/>
        <end position="207"/>
    </location>
</feature>
<dbReference type="InterPro" id="IPR055414">
    <property type="entry name" value="LRR_R13L4/SHOC2-like"/>
</dbReference>
<protein>
    <recommendedName>
        <fullName evidence="3">Disease resistance R13L4/SHOC-2-like LRR domain-containing protein</fullName>
    </recommendedName>
</protein>
<dbReference type="SMART" id="SM00369">
    <property type="entry name" value="LRR_TYP"/>
    <property type="match status" value="8"/>
</dbReference>
<dbReference type="PANTHER" id="PTHR48051">
    <property type="match status" value="1"/>
</dbReference>
<accession>A0ABN8MA40</accession>
<keyword evidence="2" id="KW-0677">Repeat</keyword>